<feature type="domain" description="Glycoside hydrolase family 38 central" evidence="4">
    <location>
        <begin position="531"/>
        <end position="600"/>
    </location>
</feature>
<dbReference type="InterPro" id="IPR015341">
    <property type="entry name" value="Glyco_hydro_38_cen"/>
</dbReference>
<dbReference type="InterPro" id="IPR011682">
    <property type="entry name" value="Glyco_hydro_38_C"/>
</dbReference>
<dbReference type="GO" id="GO:0005764">
    <property type="term" value="C:lysosome"/>
    <property type="evidence" value="ECO:0007669"/>
    <property type="project" value="TreeGrafter"/>
</dbReference>
<dbReference type="Proteomes" id="UP000078046">
    <property type="component" value="Unassembled WGS sequence"/>
</dbReference>
<dbReference type="Gene3D" id="2.70.98.30">
    <property type="entry name" value="Golgi alpha-mannosidase II, domain 4"/>
    <property type="match status" value="2"/>
</dbReference>
<dbReference type="InterPro" id="IPR011013">
    <property type="entry name" value="Gal_mutarotase_sf_dom"/>
</dbReference>
<proteinExistence type="predicted"/>
<name>A0A177AWD9_9BILA</name>
<dbReference type="PANTHER" id="PTHR11607">
    <property type="entry name" value="ALPHA-MANNOSIDASE"/>
    <property type="match status" value="1"/>
</dbReference>
<comment type="caution">
    <text evidence="5">The sequence shown here is derived from an EMBL/GenBank/DDBJ whole genome shotgun (WGS) entry which is preliminary data.</text>
</comment>
<dbReference type="AlphaFoldDB" id="A0A177AWD9"/>
<dbReference type="Pfam" id="PF09261">
    <property type="entry name" value="Alpha-mann_mid"/>
    <property type="match status" value="1"/>
</dbReference>
<dbReference type="InterPro" id="IPR050843">
    <property type="entry name" value="Glycosyl_Hydrlase_38"/>
</dbReference>
<dbReference type="OrthoDB" id="2016903at2759"/>
<keyword evidence="2" id="KW-0862">Zinc</keyword>
<dbReference type="SMART" id="SM00872">
    <property type="entry name" value="Alpha-mann_mid"/>
    <property type="match status" value="1"/>
</dbReference>
<dbReference type="SUPFAM" id="SSF88713">
    <property type="entry name" value="Glycoside hydrolase/deacetylase"/>
    <property type="match status" value="1"/>
</dbReference>
<dbReference type="InterPro" id="IPR028995">
    <property type="entry name" value="Glyco_hydro_57/38_cen_sf"/>
</dbReference>
<keyword evidence="6" id="KW-1185">Reference proteome</keyword>
<evidence type="ECO:0000313" key="5">
    <source>
        <dbReference type="EMBL" id="OAF66305.1"/>
    </source>
</evidence>
<dbReference type="SUPFAM" id="SSF88688">
    <property type="entry name" value="Families 57/38 glycoside transferase middle domain"/>
    <property type="match status" value="1"/>
</dbReference>
<dbReference type="GO" id="GO:0006013">
    <property type="term" value="P:mannose metabolic process"/>
    <property type="evidence" value="ECO:0007669"/>
    <property type="project" value="InterPro"/>
</dbReference>
<gene>
    <name evidence="5" type="ORF">A3Q56_05964</name>
</gene>
<dbReference type="GO" id="GO:0030246">
    <property type="term" value="F:carbohydrate binding"/>
    <property type="evidence" value="ECO:0007669"/>
    <property type="project" value="InterPro"/>
</dbReference>
<dbReference type="InterPro" id="IPR000602">
    <property type="entry name" value="Glyco_hydro_38_N"/>
</dbReference>
<sequence length="679" mass="79882">MFGLIVKGKEIVVKYFTKIKNEHFYTSNNGLVTVQRKYDKYKKYEENFVPITNSIYITNNLESLAILVDRSVGGTSPTAGQVDILIHRNLRHHDNLGIWESLRDNTIINTRHTFFINENVENIPLLNQIVYNEAQSICMDGIRNFTKLTPFTSEFYVHKNIHLLTFQMLGQRLLMRFQFFSGKDLAFIENICPQKIFNYLKIRNMYETSLNAAHIIEIIQKHKEGNSYDQTVHIIPHTHNDAGWLRPVDEYYYGVDGLNEATGVKYILNSVYAELMFNQNFKFVYCEIVFFSKWWNEQNYTIQNNVKYLVKNERLRFVGGGWVMNDEAVTHYSDVIDQMTIGRLFIKNTFGIEAVPSIAWQIDPFGHSVSSILIFQMMNMNDLVHWRIPEKFEKKLNKNNVVDYDWKSKDSYTSKFQFDFERYAAIVDDKHSSSYNLDSIVEYFMLYSAKMLKNTKFNDVMIPIGGDFTYENAHKIFYNVEKMIYYANIESLKYNLNVTYVVSTPYDYIKSTKQNVLPVFYDDALPLVDYNVWTGFYTTRPDLKRKIRILSIVNNNVRSLYTQYIIQTKSRNKLQHLFDKIVETLALVQHHDAITYFQLTYIHSLSVIHNRVSNKVYANWAQQVIRIFKEKSSEIEIEWIIGPIPLDNNVGKEIVVQYNAIIDNEYFYTSNNGLVTVQR</sequence>
<dbReference type="InterPro" id="IPR027291">
    <property type="entry name" value="Glyco_hydro_38_N_sf"/>
</dbReference>
<reference evidence="5 6" key="1">
    <citation type="submission" date="2016-04" db="EMBL/GenBank/DDBJ databases">
        <title>The genome of Intoshia linei affirms orthonectids as highly simplified spiralians.</title>
        <authorList>
            <person name="Mikhailov K.V."/>
            <person name="Slusarev G.S."/>
            <person name="Nikitin M.A."/>
            <person name="Logacheva M.D."/>
            <person name="Penin A."/>
            <person name="Aleoshin V."/>
            <person name="Panchin Y.V."/>
        </authorList>
    </citation>
    <scope>NUCLEOTIDE SEQUENCE [LARGE SCALE GENOMIC DNA]</scope>
    <source>
        <strain evidence="5">Intl2013</strain>
        <tissue evidence="5">Whole animal</tissue>
    </source>
</reference>
<dbReference type="GO" id="GO:0004559">
    <property type="term" value="F:alpha-mannosidase activity"/>
    <property type="evidence" value="ECO:0007669"/>
    <property type="project" value="InterPro"/>
</dbReference>
<comment type="cofactor">
    <cofactor evidence="1">
        <name>Zn(2+)</name>
        <dbReference type="ChEBI" id="CHEBI:29105"/>
    </cofactor>
</comment>
<evidence type="ECO:0000313" key="6">
    <source>
        <dbReference type="Proteomes" id="UP000078046"/>
    </source>
</evidence>
<evidence type="ECO:0000256" key="2">
    <source>
        <dbReference type="ARBA" id="ARBA00022833"/>
    </source>
</evidence>
<accession>A0A177AWD9</accession>
<dbReference type="InterPro" id="IPR011330">
    <property type="entry name" value="Glyco_hydro/deAcase_b/a-brl"/>
</dbReference>
<feature type="non-terminal residue" evidence="5">
    <location>
        <position position="679"/>
    </location>
</feature>
<dbReference type="Gene3D" id="3.20.110.10">
    <property type="entry name" value="Glycoside hydrolase 38, N terminal domain"/>
    <property type="match status" value="1"/>
</dbReference>
<protein>
    <recommendedName>
        <fullName evidence="4">Glycoside hydrolase family 38 central domain-containing protein</fullName>
    </recommendedName>
</protein>
<dbReference type="PANTHER" id="PTHR11607:SF3">
    <property type="entry name" value="LYSOSOMAL ALPHA-MANNOSIDASE"/>
    <property type="match status" value="1"/>
</dbReference>
<organism evidence="5 6">
    <name type="scientific">Intoshia linei</name>
    <dbReference type="NCBI Taxonomy" id="1819745"/>
    <lineage>
        <taxon>Eukaryota</taxon>
        <taxon>Metazoa</taxon>
        <taxon>Spiralia</taxon>
        <taxon>Lophotrochozoa</taxon>
        <taxon>Mesozoa</taxon>
        <taxon>Orthonectida</taxon>
        <taxon>Rhopaluridae</taxon>
        <taxon>Intoshia</taxon>
    </lineage>
</organism>
<dbReference type="EMBL" id="LWCA01000972">
    <property type="protein sequence ID" value="OAF66305.1"/>
    <property type="molecule type" value="Genomic_DNA"/>
</dbReference>
<dbReference type="Pfam" id="PF01074">
    <property type="entry name" value="Glyco_hydro_38N"/>
    <property type="match status" value="1"/>
</dbReference>
<keyword evidence="3" id="KW-1015">Disulfide bond</keyword>
<dbReference type="SUPFAM" id="SSF74650">
    <property type="entry name" value="Galactose mutarotase-like"/>
    <property type="match status" value="2"/>
</dbReference>
<evidence type="ECO:0000256" key="3">
    <source>
        <dbReference type="ARBA" id="ARBA00023157"/>
    </source>
</evidence>
<evidence type="ECO:0000256" key="1">
    <source>
        <dbReference type="ARBA" id="ARBA00001947"/>
    </source>
</evidence>
<evidence type="ECO:0000259" key="4">
    <source>
        <dbReference type="SMART" id="SM00872"/>
    </source>
</evidence>
<dbReference type="Pfam" id="PF07748">
    <property type="entry name" value="Glyco_hydro_38C"/>
    <property type="match status" value="1"/>
</dbReference>